<feature type="domain" description="Ig-like" evidence="10">
    <location>
        <begin position="408"/>
        <end position="499"/>
    </location>
</feature>
<dbReference type="Pfam" id="PF14670">
    <property type="entry name" value="FXa_inhibition"/>
    <property type="match status" value="1"/>
</dbReference>
<dbReference type="SUPFAM" id="SSF56112">
    <property type="entry name" value="Protein kinase-like (PK-like)"/>
    <property type="match status" value="1"/>
</dbReference>
<evidence type="ECO:0000313" key="11">
    <source>
        <dbReference type="Proteomes" id="UP000001554"/>
    </source>
</evidence>
<dbReference type="InterPro" id="IPR036179">
    <property type="entry name" value="Ig-like_dom_sf"/>
</dbReference>
<dbReference type="PANTHER" id="PTHR46513">
    <property type="entry name" value="VITELLOGENIN RECEPTOR-LIKE PROTEIN-RELATED-RELATED"/>
    <property type="match status" value="1"/>
</dbReference>
<keyword evidence="7" id="KW-1133">Transmembrane helix</keyword>
<feature type="repeat" description="LDL-receptor class B" evidence="5">
    <location>
        <begin position="198"/>
        <end position="240"/>
    </location>
</feature>
<dbReference type="OrthoDB" id="10010359at2759"/>
<dbReference type="Pfam" id="PF00058">
    <property type="entry name" value="Ldl_recept_b"/>
    <property type="match status" value="4"/>
</dbReference>
<sequence>MSLISVFFGFVLIIECGEVMGSMTDFILVADRGNRAIYKVNPTSGSKETLPFGPLPNPVALDYDKTSGYLYWTDVSGHKIMRAYLNGTGLEPIVTMNAIVPDGLALDIPGGNVYWTDTRRNAISVARMDGQYLRNLITSQLDEPRAIVLDPPNGYMYWTDWGAHAKIERAGMDGTGRTTLVNTGLRYPNGLAIDFTDQRLYWCDAGTDKIESSDLNGNDRREFIHQPGTHFFGLAIDDMHVYGTSWFNSYIYKYSKTSAGPQLIGSGFSDPSGISLVTSGSNPWIFNACTDRNGGCQQLCLARPGGRTCSCQIGWRLQSDNVTCEYLQPDCSVTTTGITVVLNCELQGVNTAVDLVWTYWNDVQVGSSQQSVNRVNAPVTTAGTSYTCTATGDALGTPRSCNVTLNTPTVAVSPKPFSTVLAGTARHSLNCTIDSSGFPAASTLTWTGPAVTTGSTTGGTLATPNLTIRNVRKTDAGNYTCQATNLIGTGTDTLGMVVQYPPLLTVSAHPNPVNETQPVNLTCIADSNPDVTSMTWIYVDSSETLVHQTTTGNSLSYWNNSVTYRNAGVYRCTAENGAVGSPISVELTLNVNFRPIFNNTMEKYNVPRLHAVTLECSAFGYPPEIDFSWTKDGADITDKTTSQYGISALNIASVQVENYGDYICTASNAHGQHTTVIQLVAETAGESSSTIITIVAAVAGVVVLIAVIVAVIFFVRRTANRGKPPQNAANSLELQAVQNNADDGYQSLVVPDRRRSEHTYQGLEACYDNKIDPDTTHENVTKSMDFPLSQLVLKEKVGHGEFGDVYKAEAWNISGQPGTTAVAVKTLRGYADFIKELEVLKLLESHPNVVTFLGCCKDSEPLYLLLEYVSGGSLLSNLRTSRSQQTYENLHGGSKSLSSRDLTKFAWDVANGMSFLSTKKIIPVTWH</sequence>
<dbReference type="SMART" id="SM00409">
    <property type="entry name" value="IG"/>
    <property type="match status" value="3"/>
</dbReference>
<evidence type="ECO:0000256" key="8">
    <source>
        <dbReference type="SAM" id="SignalP"/>
    </source>
</evidence>
<evidence type="ECO:0000256" key="6">
    <source>
        <dbReference type="PROSITE-ProRule" id="PRU10141"/>
    </source>
</evidence>
<reference evidence="12" key="2">
    <citation type="submission" date="2025-08" db="UniProtKB">
        <authorList>
            <consortium name="RefSeq"/>
        </authorList>
    </citation>
    <scope>IDENTIFICATION</scope>
    <source>
        <strain evidence="12">S238N-H82</strain>
        <tissue evidence="12">Testes</tissue>
    </source>
</reference>
<dbReference type="Gene3D" id="2.120.10.30">
    <property type="entry name" value="TolB, C-terminal domain"/>
    <property type="match status" value="1"/>
</dbReference>
<feature type="binding site" evidence="6">
    <location>
        <position position="825"/>
    </location>
    <ligand>
        <name>ATP</name>
        <dbReference type="ChEBI" id="CHEBI:30616"/>
    </ligand>
</feature>
<name>A0A9J7M258_BRAFL</name>
<dbReference type="Gene3D" id="3.30.200.20">
    <property type="entry name" value="Phosphorylase Kinase, domain 1"/>
    <property type="match status" value="1"/>
</dbReference>
<evidence type="ECO:0000256" key="5">
    <source>
        <dbReference type="PROSITE-ProRule" id="PRU00461"/>
    </source>
</evidence>
<feature type="repeat" description="LDL-receptor class B" evidence="5">
    <location>
        <begin position="154"/>
        <end position="197"/>
    </location>
</feature>
<dbReference type="SUPFAM" id="SSF63825">
    <property type="entry name" value="YWTD domain"/>
    <property type="match status" value="1"/>
</dbReference>
<feature type="domain" description="Protein kinase" evidence="9">
    <location>
        <begin position="791"/>
        <end position="927"/>
    </location>
</feature>
<dbReference type="FunFam" id="2.120.10.30:FF:000296">
    <property type="entry name" value="Uncharacterized protein"/>
    <property type="match status" value="1"/>
</dbReference>
<dbReference type="PROSITE" id="PS00107">
    <property type="entry name" value="PROTEIN_KINASE_ATP"/>
    <property type="match status" value="1"/>
</dbReference>
<evidence type="ECO:0000259" key="9">
    <source>
        <dbReference type="PROSITE" id="PS50011"/>
    </source>
</evidence>
<proteinExistence type="predicted"/>
<dbReference type="PROSITE" id="PS50835">
    <property type="entry name" value="IG_LIKE"/>
    <property type="match status" value="4"/>
</dbReference>
<comment type="subcellular location">
    <subcellularLocation>
        <location evidence="1">Membrane</location>
        <topology evidence="1">Single-pass membrane protein</topology>
    </subcellularLocation>
</comment>
<dbReference type="Gene3D" id="2.60.40.10">
    <property type="entry name" value="Immunoglobulins"/>
    <property type="match status" value="3"/>
</dbReference>
<dbReference type="InterPro" id="IPR050778">
    <property type="entry name" value="Cueball_EGF_LRP_Nidogen"/>
</dbReference>
<feature type="repeat" description="LDL-receptor class B" evidence="5">
    <location>
        <begin position="111"/>
        <end position="153"/>
    </location>
</feature>
<dbReference type="InterPro" id="IPR003599">
    <property type="entry name" value="Ig_sub"/>
</dbReference>
<dbReference type="GO" id="GO:0004672">
    <property type="term" value="F:protein kinase activity"/>
    <property type="evidence" value="ECO:0007669"/>
    <property type="project" value="InterPro"/>
</dbReference>
<dbReference type="KEGG" id="bfo:118427485"/>
<evidence type="ECO:0000256" key="1">
    <source>
        <dbReference type="ARBA" id="ARBA00004167"/>
    </source>
</evidence>
<dbReference type="InterPro" id="IPR013783">
    <property type="entry name" value="Ig-like_fold"/>
</dbReference>
<dbReference type="InterPro" id="IPR017441">
    <property type="entry name" value="Protein_kinase_ATP_BS"/>
</dbReference>
<dbReference type="SUPFAM" id="SSF57196">
    <property type="entry name" value="EGF/Laminin"/>
    <property type="match status" value="1"/>
</dbReference>
<dbReference type="PANTHER" id="PTHR46513:SF44">
    <property type="entry name" value="LDL RECEPTOR RELATED PROTEIN 4"/>
    <property type="match status" value="1"/>
</dbReference>
<feature type="chain" id="PRO_5039896362" evidence="8">
    <location>
        <begin position="22"/>
        <end position="927"/>
    </location>
</feature>
<dbReference type="InterPro" id="IPR011009">
    <property type="entry name" value="Kinase-like_dom_sf"/>
</dbReference>
<dbReference type="PROSITE" id="PS51120">
    <property type="entry name" value="LDLRB"/>
    <property type="match status" value="4"/>
</dbReference>
<gene>
    <name evidence="12" type="primary">LOC118427485</name>
</gene>
<dbReference type="AlphaFoldDB" id="A0A9J7M258"/>
<dbReference type="GO" id="GO:0016020">
    <property type="term" value="C:membrane"/>
    <property type="evidence" value="ECO:0007669"/>
    <property type="project" value="UniProtKB-SubCell"/>
</dbReference>
<feature type="domain" description="Ig-like" evidence="10">
    <location>
        <begin position="337"/>
        <end position="404"/>
    </location>
</feature>
<dbReference type="PROSITE" id="PS50011">
    <property type="entry name" value="PROTEIN_KINASE_DOM"/>
    <property type="match status" value="1"/>
</dbReference>
<dbReference type="InterPro" id="IPR011042">
    <property type="entry name" value="6-blade_b-propeller_TolB-like"/>
</dbReference>
<keyword evidence="7" id="KW-0472">Membrane</keyword>
<reference evidence="11" key="1">
    <citation type="journal article" date="2020" name="Nat. Ecol. Evol.">
        <title>Deeply conserved synteny resolves early events in vertebrate evolution.</title>
        <authorList>
            <person name="Simakov O."/>
            <person name="Marletaz F."/>
            <person name="Yue J.X."/>
            <person name="O'Connell B."/>
            <person name="Jenkins J."/>
            <person name="Brandt A."/>
            <person name="Calef R."/>
            <person name="Tung C.H."/>
            <person name="Huang T.K."/>
            <person name="Schmutz J."/>
            <person name="Satoh N."/>
            <person name="Yu J.K."/>
            <person name="Putnam N.H."/>
            <person name="Green R.E."/>
            <person name="Rokhsar D.S."/>
        </authorList>
    </citation>
    <scope>NUCLEOTIDE SEQUENCE [LARGE SCALE GENOMIC DNA]</scope>
    <source>
        <strain evidence="11">S238N-H82</strain>
    </source>
</reference>
<keyword evidence="6" id="KW-0547">Nucleotide-binding</keyword>
<evidence type="ECO:0000256" key="3">
    <source>
        <dbReference type="ARBA" id="ARBA00023180"/>
    </source>
</evidence>
<dbReference type="InterPro" id="IPR000033">
    <property type="entry name" value="LDLR_classB_rpt"/>
</dbReference>
<dbReference type="SMART" id="SM00135">
    <property type="entry name" value="LY"/>
    <property type="match status" value="4"/>
</dbReference>
<organism evidence="11 12">
    <name type="scientific">Branchiostoma floridae</name>
    <name type="common">Florida lancelet</name>
    <name type="synonym">Amphioxus</name>
    <dbReference type="NCBI Taxonomy" id="7739"/>
    <lineage>
        <taxon>Eukaryota</taxon>
        <taxon>Metazoa</taxon>
        <taxon>Chordata</taxon>
        <taxon>Cephalochordata</taxon>
        <taxon>Leptocardii</taxon>
        <taxon>Amphioxiformes</taxon>
        <taxon>Branchiostomatidae</taxon>
        <taxon>Branchiostoma</taxon>
    </lineage>
</organism>
<keyword evidence="2" id="KW-1015">Disulfide bond</keyword>
<dbReference type="Proteomes" id="UP000001554">
    <property type="component" value="Chromosome 12"/>
</dbReference>
<evidence type="ECO:0000259" key="10">
    <source>
        <dbReference type="PROSITE" id="PS50835"/>
    </source>
</evidence>
<evidence type="ECO:0000256" key="7">
    <source>
        <dbReference type="SAM" id="Phobius"/>
    </source>
</evidence>
<dbReference type="Pfam" id="PF13927">
    <property type="entry name" value="Ig_3"/>
    <property type="match status" value="3"/>
</dbReference>
<dbReference type="RefSeq" id="XP_035693202.1">
    <property type="nucleotide sequence ID" value="XM_035837309.1"/>
</dbReference>
<keyword evidence="3" id="KW-0325">Glycoprotein</keyword>
<feature type="repeat" description="LDL-receptor class B" evidence="5">
    <location>
        <begin position="68"/>
        <end position="110"/>
    </location>
</feature>
<evidence type="ECO:0000313" key="12">
    <source>
        <dbReference type="RefSeq" id="XP_035693202.1"/>
    </source>
</evidence>
<dbReference type="InterPro" id="IPR000719">
    <property type="entry name" value="Prot_kinase_dom"/>
</dbReference>
<dbReference type="InterPro" id="IPR001245">
    <property type="entry name" value="Ser-Thr/Tyr_kinase_cat_dom"/>
</dbReference>
<dbReference type="GeneID" id="118427485"/>
<evidence type="ECO:0000256" key="2">
    <source>
        <dbReference type="ARBA" id="ARBA00023157"/>
    </source>
</evidence>
<dbReference type="OMA" id="WIFNACT"/>
<dbReference type="InterPro" id="IPR003598">
    <property type="entry name" value="Ig_sub2"/>
</dbReference>
<feature type="domain" description="Ig-like" evidence="10">
    <location>
        <begin position="501"/>
        <end position="588"/>
    </location>
</feature>
<keyword evidence="8" id="KW-0732">Signal</keyword>
<keyword evidence="6" id="KW-0067">ATP-binding</keyword>
<dbReference type="GO" id="GO:0005524">
    <property type="term" value="F:ATP binding"/>
    <property type="evidence" value="ECO:0007669"/>
    <property type="project" value="UniProtKB-UniRule"/>
</dbReference>
<feature type="signal peptide" evidence="8">
    <location>
        <begin position="1"/>
        <end position="21"/>
    </location>
</feature>
<dbReference type="InterPro" id="IPR007110">
    <property type="entry name" value="Ig-like_dom"/>
</dbReference>
<feature type="transmembrane region" description="Helical" evidence="7">
    <location>
        <begin position="691"/>
        <end position="715"/>
    </location>
</feature>
<keyword evidence="4" id="KW-0393">Immunoglobulin domain</keyword>
<dbReference type="SUPFAM" id="SSF48726">
    <property type="entry name" value="Immunoglobulin"/>
    <property type="match status" value="3"/>
</dbReference>
<protein>
    <submittedName>
        <fullName evidence="12">Hemicentin-2-like</fullName>
    </submittedName>
</protein>
<dbReference type="SMART" id="SM00408">
    <property type="entry name" value="IGc2"/>
    <property type="match status" value="3"/>
</dbReference>
<dbReference type="Pfam" id="PF07714">
    <property type="entry name" value="PK_Tyr_Ser-Thr"/>
    <property type="match status" value="1"/>
</dbReference>
<feature type="domain" description="Ig-like" evidence="10">
    <location>
        <begin position="595"/>
        <end position="693"/>
    </location>
</feature>
<keyword evidence="7" id="KW-0812">Transmembrane</keyword>
<evidence type="ECO:0000256" key="4">
    <source>
        <dbReference type="ARBA" id="ARBA00023319"/>
    </source>
</evidence>
<keyword evidence="11" id="KW-1185">Reference proteome</keyword>
<accession>A0A9J7M258</accession>